<feature type="region of interest" description="Disordered" evidence="6">
    <location>
        <begin position="680"/>
        <end position="709"/>
    </location>
</feature>
<feature type="domain" description="Fibronectin type-III" evidence="8">
    <location>
        <begin position="37"/>
        <end position="131"/>
    </location>
</feature>
<feature type="coiled-coil region" evidence="5">
    <location>
        <begin position="577"/>
        <end position="611"/>
    </location>
</feature>
<feature type="chain" id="PRO_5009581474" description="Fibronectin type-III domain-containing protein" evidence="7">
    <location>
        <begin position="33"/>
        <end position="795"/>
    </location>
</feature>
<dbReference type="AlphaFoldDB" id="A0A1G1Y4Z1"/>
<evidence type="ECO:0000256" key="1">
    <source>
        <dbReference type="ARBA" id="ARBA00004613"/>
    </source>
</evidence>
<comment type="caution">
    <text evidence="9">The sequence shown here is derived from an EMBL/GenBank/DDBJ whole genome shotgun (WGS) entry which is preliminary data.</text>
</comment>
<feature type="domain" description="Fibronectin type-III" evidence="8">
    <location>
        <begin position="137"/>
        <end position="231"/>
    </location>
</feature>
<dbReference type="SMART" id="SM00060">
    <property type="entry name" value="FN3"/>
    <property type="match status" value="2"/>
</dbReference>
<feature type="region of interest" description="Disordered" evidence="6">
    <location>
        <begin position="534"/>
        <end position="574"/>
    </location>
</feature>
<keyword evidence="3 7" id="KW-0732">Signal</keyword>
<feature type="signal peptide" evidence="7">
    <location>
        <begin position="1"/>
        <end position="32"/>
    </location>
</feature>
<keyword evidence="2" id="KW-0964">Secreted</keyword>
<dbReference type="EMBL" id="MHIG01000021">
    <property type="protein sequence ID" value="OGY46896.1"/>
    <property type="molecule type" value="Genomic_DNA"/>
</dbReference>
<dbReference type="InterPro" id="IPR003961">
    <property type="entry name" value="FN3_dom"/>
</dbReference>
<evidence type="ECO:0000259" key="8">
    <source>
        <dbReference type="PROSITE" id="PS50853"/>
    </source>
</evidence>
<dbReference type="Pfam" id="PF18884">
    <property type="entry name" value="TSP3_bac"/>
    <property type="match status" value="2"/>
</dbReference>
<evidence type="ECO:0000256" key="4">
    <source>
        <dbReference type="ARBA" id="ARBA00022837"/>
    </source>
</evidence>
<evidence type="ECO:0000313" key="10">
    <source>
        <dbReference type="Proteomes" id="UP000178385"/>
    </source>
</evidence>
<dbReference type="InterPro" id="IPR015914">
    <property type="entry name" value="PAPs_N"/>
</dbReference>
<reference evidence="9 10" key="1">
    <citation type="journal article" date="2016" name="Nat. Commun.">
        <title>Thousands of microbial genomes shed light on interconnected biogeochemical processes in an aquifer system.</title>
        <authorList>
            <person name="Anantharaman K."/>
            <person name="Brown C.T."/>
            <person name="Hug L.A."/>
            <person name="Sharon I."/>
            <person name="Castelle C.J."/>
            <person name="Probst A.J."/>
            <person name="Thomas B.C."/>
            <person name="Singh A."/>
            <person name="Wilkins M.J."/>
            <person name="Karaoz U."/>
            <person name="Brodie E.L."/>
            <person name="Williams K.H."/>
            <person name="Hubbard S.S."/>
            <person name="Banfield J.F."/>
        </authorList>
    </citation>
    <scope>NUCLEOTIDE SEQUENCE [LARGE SCALE GENOMIC DNA]</scope>
</reference>
<dbReference type="Pfam" id="PF07705">
    <property type="entry name" value="CARDB"/>
    <property type="match status" value="1"/>
</dbReference>
<evidence type="ECO:0000256" key="2">
    <source>
        <dbReference type="ARBA" id="ARBA00022525"/>
    </source>
</evidence>
<comment type="subcellular location">
    <subcellularLocation>
        <location evidence="1">Secreted</location>
    </subcellularLocation>
</comment>
<evidence type="ECO:0000256" key="7">
    <source>
        <dbReference type="SAM" id="SignalP"/>
    </source>
</evidence>
<keyword evidence="5" id="KW-0175">Coiled coil</keyword>
<dbReference type="CDD" id="cd00063">
    <property type="entry name" value="FN3"/>
    <property type="match status" value="2"/>
</dbReference>
<organism evidence="9 10">
    <name type="scientific">Candidatus Buchananbacteria bacterium RIFCSPHIGHO2_01_FULL_47_11b</name>
    <dbReference type="NCBI Taxonomy" id="1797537"/>
    <lineage>
        <taxon>Bacteria</taxon>
        <taxon>Candidatus Buchananiibacteriota</taxon>
    </lineage>
</organism>
<evidence type="ECO:0000313" key="9">
    <source>
        <dbReference type="EMBL" id="OGY46896.1"/>
    </source>
</evidence>
<evidence type="ECO:0000256" key="5">
    <source>
        <dbReference type="SAM" id="Coils"/>
    </source>
</evidence>
<gene>
    <name evidence="9" type="ORF">A2840_01515</name>
</gene>
<dbReference type="InterPro" id="IPR013783">
    <property type="entry name" value="Ig-like_fold"/>
</dbReference>
<keyword evidence="4" id="KW-0106">Calcium</keyword>
<dbReference type="InterPro" id="IPR036116">
    <property type="entry name" value="FN3_sf"/>
</dbReference>
<proteinExistence type="predicted"/>
<dbReference type="Proteomes" id="UP000178385">
    <property type="component" value="Unassembled WGS sequence"/>
</dbReference>
<evidence type="ECO:0000256" key="3">
    <source>
        <dbReference type="ARBA" id="ARBA00022729"/>
    </source>
</evidence>
<accession>A0A1G1Y4Z1</accession>
<dbReference type="InterPro" id="IPR059100">
    <property type="entry name" value="TSP3_bac"/>
</dbReference>
<sequence length="795" mass="86785">MVKMRSKYSKYLIFITCLAVVVALQGFFVAQAATQIIVSDTTVAGVTESSATITWTTDLPGNSEIRFAQDLLSLYLADWQTKQAFAADLVNHQVTLTGLDNNTYYIFEVRSTDQSGSEPVSDGGHFTTGANGLGDLTVSNIAVSGITETAATVSWTSSAAGDSQIRFATSEAGLVTADWEFAQFYQPGLLDHSTTLTNLEPQTTYYFEVRTTNLSVGDSISGTGSFTTAASQLADLLPVSITYPDTTKLYGGNMIVFSSGVKNQGQKNADGFNVKWFVDGVQKDYGAHSGVTAGATNTTGNSKYNWVATPGTHTIRFEVDSDSYINESNEGNNAATLQVTIKNYGDPFTWQNYTWKPIYVVYGNDSANGYGQWYADGQYLHQDQVSALHYRIVATSMTSLSNYEVKMVFRLRTGKQIALCGRMDDNGNGYCFVSEWGNSNTMLAYIGNNEQNPAHIKQGTTFSVQPNTDYVMKLRFEGSKIMGKIYPFNGAEPEAWAAVIEDGRFTIGKIGFFTYGSQPTIKSVDVTSVTVQETNQNENQQDSPDVSTTPESDQTTETQTSSNTSSTGTVGSASGEEAALLARIVRLEYRLSELERQVVEAEKRLATIIDQALTSRLRGQILLQVEENGEAWYVDPITDKKFYLKDGESAYKALNAFGLGVSNVDLNKIPIGVEDRADLADSDDDGLDDKLEEAIGTNPTKTDTDGDGFSDGEEVRQGHNPLGGGSVIASQTLVNQLRGRILLQVEKNGEAWYLNPADGKRYYMKDGQLAYQIMRFLSLGITNNDLRKIDVGSLE</sequence>
<evidence type="ECO:0000256" key="6">
    <source>
        <dbReference type="SAM" id="MobiDB-lite"/>
    </source>
</evidence>
<dbReference type="GO" id="GO:0046872">
    <property type="term" value="F:metal ion binding"/>
    <property type="evidence" value="ECO:0007669"/>
    <property type="project" value="InterPro"/>
</dbReference>
<dbReference type="Gene3D" id="2.60.40.10">
    <property type="entry name" value="Immunoglobulins"/>
    <property type="match status" value="3"/>
</dbReference>
<name>A0A1G1Y4Z1_9BACT</name>
<protein>
    <recommendedName>
        <fullName evidence="8">Fibronectin type-III domain-containing protein</fullName>
    </recommendedName>
</protein>
<dbReference type="PROSITE" id="PS50853">
    <property type="entry name" value="FN3"/>
    <property type="match status" value="2"/>
</dbReference>
<dbReference type="InterPro" id="IPR011635">
    <property type="entry name" value="CARDB"/>
</dbReference>
<dbReference type="SUPFAM" id="SSF49265">
    <property type="entry name" value="Fibronectin type III"/>
    <property type="match status" value="1"/>
</dbReference>
<dbReference type="GO" id="GO:0003993">
    <property type="term" value="F:acid phosphatase activity"/>
    <property type="evidence" value="ECO:0007669"/>
    <property type="project" value="InterPro"/>
</dbReference>
<dbReference type="Pfam" id="PF16656">
    <property type="entry name" value="Pur_ac_phosph_N"/>
    <property type="match status" value="1"/>
</dbReference>